<dbReference type="EMBL" id="UAVU01000010">
    <property type="protein sequence ID" value="SQC93260.1"/>
    <property type="molecule type" value="Genomic_DNA"/>
</dbReference>
<evidence type="ECO:0000313" key="2">
    <source>
        <dbReference type="Proteomes" id="UP000251197"/>
    </source>
</evidence>
<proteinExistence type="predicted"/>
<organism evidence="1 2">
    <name type="scientific">Cedecea neteri</name>
    <dbReference type="NCBI Taxonomy" id="158822"/>
    <lineage>
        <taxon>Bacteria</taxon>
        <taxon>Pseudomonadati</taxon>
        <taxon>Pseudomonadota</taxon>
        <taxon>Gammaproteobacteria</taxon>
        <taxon>Enterobacterales</taxon>
        <taxon>Enterobacteriaceae</taxon>
        <taxon>Cedecea</taxon>
    </lineage>
</organism>
<gene>
    <name evidence="1" type="ORF">NCTC12120_06374</name>
</gene>
<dbReference type="Proteomes" id="UP000251197">
    <property type="component" value="Unassembled WGS sequence"/>
</dbReference>
<dbReference type="AlphaFoldDB" id="A0A2X3L086"/>
<reference evidence="1 2" key="1">
    <citation type="submission" date="2018-06" db="EMBL/GenBank/DDBJ databases">
        <authorList>
            <consortium name="Pathogen Informatics"/>
            <person name="Doyle S."/>
        </authorList>
    </citation>
    <scope>NUCLEOTIDE SEQUENCE [LARGE SCALE GENOMIC DNA]</scope>
    <source>
        <strain evidence="1 2">NCTC12120</strain>
    </source>
</reference>
<sequence>MVEEKPDLAHLQTLSYVYLRLGKTWDQLLSDTRALALAPGNKTALQNLIASLTVNRVNTPALALANEAELPASDRRNLEVNAAAEMVRIAEIPPGEEKARFTVARRALDRYDALLAKWAQRFAGSAGHFAGANRQAWRTLRPQLLPKSHSGI</sequence>
<name>A0A2X3L086_9ENTR</name>
<accession>A0A2X3L086</accession>
<protein>
    <submittedName>
        <fullName evidence="1">Outer membrane protein PgaA</fullName>
    </submittedName>
</protein>
<evidence type="ECO:0000313" key="1">
    <source>
        <dbReference type="EMBL" id="SQC93260.1"/>
    </source>
</evidence>